<organism evidence="10 11">
    <name type="scientific">Geotalea uraniireducens</name>
    <dbReference type="NCBI Taxonomy" id="351604"/>
    <lineage>
        <taxon>Bacteria</taxon>
        <taxon>Pseudomonadati</taxon>
        <taxon>Thermodesulfobacteriota</taxon>
        <taxon>Desulfuromonadia</taxon>
        <taxon>Geobacterales</taxon>
        <taxon>Geobacteraceae</taxon>
        <taxon>Geotalea</taxon>
    </lineage>
</organism>
<dbReference type="InterPro" id="IPR003661">
    <property type="entry name" value="HisK_dim/P_dom"/>
</dbReference>
<comment type="catalytic activity">
    <reaction evidence="1">
        <text>ATP + protein L-histidine = ADP + protein N-phospho-L-histidine.</text>
        <dbReference type="EC" id="2.7.13.3"/>
    </reaction>
</comment>
<evidence type="ECO:0000256" key="5">
    <source>
        <dbReference type="ARBA" id="ARBA00022777"/>
    </source>
</evidence>
<keyword evidence="11" id="KW-1185">Reference proteome</keyword>
<evidence type="ECO:0000313" key="11">
    <source>
        <dbReference type="Proteomes" id="UP001317705"/>
    </source>
</evidence>
<dbReference type="Pfam" id="PF00512">
    <property type="entry name" value="HisKA"/>
    <property type="match status" value="1"/>
</dbReference>
<dbReference type="InterPro" id="IPR005467">
    <property type="entry name" value="His_kinase_dom"/>
</dbReference>
<dbReference type="InterPro" id="IPR011006">
    <property type="entry name" value="CheY-like_superfamily"/>
</dbReference>
<keyword evidence="4" id="KW-0808">Transferase</keyword>
<dbReference type="InterPro" id="IPR050351">
    <property type="entry name" value="BphY/WalK/GraS-like"/>
</dbReference>
<dbReference type="CDD" id="cd00082">
    <property type="entry name" value="HisKA"/>
    <property type="match status" value="1"/>
</dbReference>
<dbReference type="EC" id="2.7.13.3" evidence="2"/>
<feature type="domain" description="Response regulatory" evidence="9">
    <location>
        <begin position="7"/>
        <end position="122"/>
    </location>
</feature>
<dbReference type="EMBL" id="AP027151">
    <property type="protein sequence ID" value="BDV42998.1"/>
    <property type="molecule type" value="Genomic_DNA"/>
</dbReference>
<dbReference type="PROSITE" id="PS50110">
    <property type="entry name" value="RESPONSE_REGULATORY"/>
    <property type="match status" value="1"/>
</dbReference>
<dbReference type="PANTHER" id="PTHR42878:SF15">
    <property type="entry name" value="BACTERIOPHYTOCHROME"/>
    <property type="match status" value="1"/>
</dbReference>
<dbReference type="InterPro" id="IPR003594">
    <property type="entry name" value="HATPase_dom"/>
</dbReference>
<protein>
    <recommendedName>
        <fullName evidence="2">histidine kinase</fullName>
        <ecNumber evidence="2">2.7.13.3</ecNumber>
    </recommendedName>
</protein>
<keyword evidence="3 6" id="KW-0597">Phosphoprotein</keyword>
<dbReference type="PRINTS" id="PR00344">
    <property type="entry name" value="BCTRLSENSOR"/>
</dbReference>
<dbReference type="InterPro" id="IPR036890">
    <property type="entry name" value="HATPase_C_sf"/>
</dbReference>
<dbReference type="Gene3D" id="3.40.50.2300">
    <property type="match status" value="1"/>
</dbReference>
<evidence type="ECO:0000256" key="6">
    <source>
        <dbReference type="PROSITE-ProRule" id="PRU00169"/>
    </source>
</evidence>
<name>A0ABM8EKL6_9BACT</name>
<evidence type="ECO:0000256" key="7">
    <source>
        <dbReference type="SAM" id="Coils"/>
    </source>
</evidence>
<accession>A0ABM8EKL6</accession>
<gene>
    <name evidence="10" type="ORF">GURASL_19210</name>
</gene>
<dbReference type="Proteomes" id="UP001317705">
    <property type="component" value="Chromosome"/>
</dbReference>
<evidence type="ECO:0000256" key="2">
    <source>
        <dbReference type="ARBA" id="ARBA00012438"/>
    </source>
</evidence>
<evidence type="ECO:0000256" key="1">
    <source>
        <dbReference type="ARBA" id="ARBA00000085"/>
    </source>
</evidence>
<feature type="coiled-coil region" evidence="7">
    <location>
        <begin position="129"/>
        <end position="163"/>
    </location>
</feature>
<dbReference type="Pfam" id="PF00072">
    <property type="entry name" value="Response_reg"/>
    <property type="match status" value="1"/>
</dbReference>
<dbReference type="InterPro" id="IPR004358">
    <property type="entry name" value="Sig_transdc_His_kin-like_C"/>
</dbReference>
<reference evidence="10 11" key="1">
    <citation type="submission" date="2022-12" db="EMBL/GenBank/DDBJ databases">
        <title>Polyphasic characterization of Geotalea uranireducens NIT-SL11 newly isolated from a complex of sewage sludge and microbially reduced graphene oxide.</title>
        <authorList>
            <person name="Xie L."/>
            <person name="Yoshida N."/>
            <person name="Meng L."/>
        </authorList>
    </citation>
    <scope>NUCLEOTIDE SEQUENCE [LARGE SCALE GENOMIC DNA]</scope>
    <source>
        <strain evidence="10 11">NIT-SL11</strain>
    </source>
</reference>
<dbReference type="RefSeq" id="WP_282003767.1">
    <property type="nucleotide sequence ID" value="NZ_AP027151.1"/>
</dbReference>
<dbReference type="SUPFAM" id="SSF47384">
    <property type="entry name" value="Homodimeric domain of signal transducing histidine kinase"/>
    <property type="match status" value="1"/>
</dbReference>
<dbReference type="SMART" id="SM00387">
    <property type="entry name" value="HATPase_c"/>
    <property type="match status" value="1"/>
</dbReference>
<feature type="domain" description="Histidine kinase" evidence="8">
    <location>
        <begin position="170"/>
        <end position="380"/>
    </location>
</feature>
<dbReference type="PROSITE" id="PS50109">
    <property type="entry name" value="HIS_KIN"/>
    <property type="match status" value="1"/>
</dbReference>
<dbReference type="SUPFAM" id="SSF55874">
    <property type="entry name" value="ATPase domain of HSP90 chaperone/DNA topoisomerase II/histidine kinase"/>
    <property type="match status" value="1"/>
</dbReference>
<evidence type="ECO:0000313" key="10">
    <source>
        <dbReference type="EMBL" id="BDV42998.1"/>
    </source>
</evidence>
<dbReference type="Gene3D" id="3.30.565.10">
    <property type="entry name" value="Histidine kinase-like ATPase, C-terminal domain"/>
    <property type="match status" value="1"/>
</dbReference>
<proteinExistence type="predicted"/>
<evidence type="ECO:0000256" key="4">
    <source>
        <dbReference type="ARBA" id="ARBA00022679"/>
    </source>
</evidence>
<dbReference type="SMART" id="SM00448">
    <property type="entry name" value="REC"/>
    <property type="match status" value="1"/>
</dbReference>
<dbReference type="CDD" id="cd00156">
    <property type="entry name" value="REC"/>
    <property type="match status" value="1"/>
</dbReference>
<dbReference type="SUPFAM" id="SSF52172">
    <property type="entry name" value="CheY-like"/>
    <property type="match status" value="1"/>
</dbReference>
<feature type="modified residue" description="4-aspartylphosphate" evidence="6">
    <location>
        <position position="58"/>
    </location>
</feature>
<dbReference type="InterPro" id="IPR036097">
    <property type="entry name" value="HisK_dim/P_sf"/>
</dbReference>
<dbReference type="Pfam" id="PF02518">
    <property type="entry name" value="HATPase_c"/>
    <property type="match status" value="1"/>
</dbReference>
<dbReference type="SMART" id="SM00388">
    <property type="entry name" value="HisKA"/>
    <property type="match status" value="1"/>
</dbReference>
<sequence length="380" mass="42439">MTLPPVHIMIVDDEPAHAEAIRRALMAANSDAEIRVAGTLDDYRRQIAAWPPDIALIDLNLPDGRAGEILTAPPENGPFPVLIMTSYGNEQIAVDAMRSGAFDYVVKSVDAFTEMPRTVARALREWGVLMERKRAEESIRRLNEELEQRVRERTMQLEAANRELESFSFSVSHDLRTPLRHIRMFCDIIERDCQDSFQSGCHDHLGRIRASAAKMEELISALLGLSQVSRSELRLQRVDLSLIVRRIAGELAKAEPSRDVEFRIADNVVVNADPTLMEIVIGNLLGNAWKYTSKKSHGVIEFGRVATTAAAACLVRDNGAGFDMNYAERLFGPFQRLHSQDDFEGIGIGLATVQRIILRHGGNIWAEGEPDKGASFYFTL</sequence>
<keyword evidence="5" id="KW-0418">Kinase</keyword>
<keyword evidence="7" id="KW-0175">Coiled coil</keyword>
<dbReference type="PANTHER" id="PTHR42878">
    <property type="entry name" value="TWO-COMPONENT HISTIDINE KINASE"/>
    <property type="match status" value="1"/>
</dbReference>
<evidence type="ECO:0000259" key="9">
    <source>
        <dbReference type="PROSITE" id="PS50110"/>
    </source>
</evidence>
<dbReference type="Gene3D" id="1.10.287.130">
    <property type="match status" value="1"/>
</dbReference>
<evidence type="ECO:0000256" key="3">
    <source>
        <dbReference type="ARBA" id="ARBA00022553"/>
    </source>
</evidence>
<dbReference type="InterPro" id="IPR001789">
    <property type="entry name" value="Sig_transdc_resp-reg_receiver"/>
</dbReference>
<evidence type="ECO:0000259" key="8">
    <source>
        <dbReference type="PROSITE" id="PS50109"/>
    </source>
</evidence>